<reference evidence="1 2" key="1">
    <citation type="submission" date="2014-12" db="EMBL/GenBank/DDBJ databases">
        <title>Draft genome sequences of 10 type strains of Lactococcus.</title>
        <authorList>
            <person name="Sun Z."/>
            <person name="Zhong Z."/>
            <person name="Liu W."/>
            <person name="Zhang W."/>
            <person name="Zhang H."/>
        </authorList>
    </citation>
    <scope>NUCLEOTIDE SEQUENCE [LARGE SCALE GENOMIC DNA]</scope>
    <source>
        <strain evidence="1 2">DSM 22330</strain>
    </source>
</reference>
<keyword evidence="2" id="KW-1185">Reference proteome</keyword>
<evidence type="ECO:0000313" key="2">
    <source>
        <dbReference type="Proteomes" id="UP000218979"/>
    </source>
</evidence>
<gene>
    <name evidence="1" type="ORF">RR45_GL000715</name>
</gene>
<name>A0ABX4I6I7_9LACT</name>
<proteinExistence type="predicted"/>
<evidence type="ECO:0000313" key="1">
    <source>
        <dbReference type="EMBL" id="PCS02181.1"/>
    </source>
</evidence>
<protein>
    <submittedName>
        <fullName evidence="1">Threonine synthase (Modular protein)</fullName>
    </submittedName>
</protein>
<comment type="caution">
    <text evidence="1">The sequence shown here is derived from an EMBL/GenBank/DDBJ whole genome shotgun (WGS) entry which is preliminary data.</text>
</comment>
<organism evidence="1 2">
    <name type="scientific">Pseudolactococcus chungangensis CAU 28 = DSM 22330</name>
    <dbReference type="NCBI Taxonomy" id="1122154"/>
    <lineage>
        <taxon>Bacteria</taxon>
        <taxon>Bacillati</taxon>
        <taxon>Bacillota</taxon>
        <taxon>Bacilli</taxon>
        <taxon>Lactobacillales</taxon>
        <taxon>Streptococcaceae</taxon>
        <taxon>Pseudolactococcus</taxon>
    </lineage>
</organism>
<sequence>MGSIPAARVLNMAVVVKWLTHQLVALTLAGSIPVDRLLLVLLGYSQAVRQGTLTPSCVGSNPATPVYWKFP</sequence>
<accession>A0ABX4I6I7</accession>
<dbReference type="EMBL" id="JXJT01000018">
    <property type="protein sequence ID" value="PCS02181.1"/>
    <property type="molecule type" value="Genomic_DNA"/>
</dbReference>
<dbReference type="Proteomes" id="UP000218979">
    <property type="component" value="Unassembled WGS sequence"/>
</dbReference>